<dbReference type="SMART" id="SM00248">
    <property type="entry name" value="ANK"/>
    <property type="match status" value="4"/>
</dbReference>
<dbReference type="GO" id="GO:0044218">
    <property type="term" value="C:other organism cell membrane"/>
    <property type="evidence" value="ECO:0007669"/>
    <property type="project" value="UniProtKB-KW"/>
</dbReference>
<evidence type="ECO:0000256" key="8">
    <source>
        <dbReference type="ARBA" id="ARBA00022737"/>
    </source>
</evidence>
<keyword evidence="5" id="KW-1052">Target cell membrane</keyword>
<keyword evidence="4" id="KW-0964">Secreted</keyword>
<keyword evidence="10 12" id="KW-0040">ANK repeat</keyword>
<reference evidence="13" key="1">
    <citation type="submission" date="2020-07" db="EMBL/GenBank/DDBJ databases">
        <title>Multicomponent nature underlies the extraordinary mechanical properties of spider dragline silk.</title>
        <authorList>
            <person name="Kono N."/>
            <person name="Nakamura H."/>
            <person name="Mori M."/>
            <person name="Yoshida Y."/>
            <person name="Ohtoshi R."/>
            <person name="Malay A.D."/>
            <person name="Moran D.A.P."/>
            <person name="Tomita M."/>
            <person name="Numata K."/>
            <person name="Arakawa K."/>
        </authorList>
    </citation>
    <scope>NUCLEOTIDE SEQUENCE</scope>
</reference>
<evidence type="ECO:0000256" key="12">
    <source>
        <dbReference type="PROSITE-ProRule" id="PRU00023"/>
    </source>
</evidence>
<evidence type="ECO:0000256" key="5">
    <source>
        <dbReference type="ARBA" id="ARBA00022537"/>
    </source>
</evidence>
<dbReference type="PROSITE" id="PS50297">
    <property type="entry name" value="ANK_REP_REGION"/>
    <property type="match status" value="2"/>
</dbReference>
<keyword evidence="9" id="KW-0638">Presynaptic neurotoxin</keyword>
<dbReference type="GO" id="GO:0061629">
    <property type="term" value="F:RNA polymerase II-specific DNA-binding transcription factor binding"/>
    <property type="evidence" value="ECO:0007669"/>
    <property type="project" value="TreeGrafter"/>
</dbReference>
<dbReference type="Proteomes" id="UP000887116">
    <property type="component" value="Unassembled WGS sequence"/>
</dbReference>
<dbReference type="GO" id="GO:0005634">
    <property type="term" value="C:nucleus"/>
    <property type="evidence" value="ECO:0007669"/>
    <property type="project" value="TreeGrafter"/>
</dbReference>
<dbReference type="GO" id="GO:0006357">
    <property type="term" value="P:regulation of transcription by RNA polymerase II"/>
    <property type="evidence" value="ECO:0007669"/>
    <property type="project" value="TreeGrafter"/>
</dbReference>
<evidence type="ECO:0000256" key="11">
    <source>
        <dbReference type="ARBA" id="ARBA00023298"/>
    </source>
</evidence>
<dbReference type="Gene3D" id="1.25.40.20">
    <property type="entry name" value="Ankyrin repeat-containing domain"/>
    <property type="match status" value="1"/>
</dbReference>
<comment type="caution">
    <text evidence="13">The sequence shown here is derived from an EMBL/GenBank/DDBJ whole genome shotgun (WGS) entry which is preliminary data.</text>
</comment>
<dbReference type="InterPro" id="IPR002110">
    <property type="entry name" value="Ankyrin_rpt"/>
</dbReference>
<dbReference type="GO" id="GO:0005576">
    <property type="term" value="C:extracellular region"/>
    <property type="evidence" value="ECO:0007669"/>
    <property type="project" value="UniProtKB-SubCell"/>
</dbReference>
<organism evidence="13 14">
    <name type="scientific">Trichonephila clavata</name>
    <name type="common">Joro spider</name>
    <name type="synonym">Nephila clavata</name>
    <dbReference type="NCBI Taxonomy" id="2740835"/>
    <lineage>
        <taxon>Eukaryota</taxon>
        <taxon>Metazoa</taxon>
        <taxon>Ecdysozoa</taxon>
        <taxon>Arthropoda</taxon>
        <taxon>Chelicerata</taxon>
        <taxon>Arachnida</taxon>
        <taxon>Araneae</taxon>
        <taxon>Araneomorphae</taxon>
        <taxon>Entelegynae</taxon>
        <taxon>Araneoidea</taxon>
        <taxon>Nephilidae</taxon>
        <taxon>Trichonephila</taxon>
    </lineage>
</organism>
<dbReference type="AlphaFoldDB" id="A0A8X6H990"/>
<evidence type="ECO:0000256" key="1">
    <source>
        <dbReference type="ARBA" id="ARBA00004175"/>
    </source>
</evidence>
<keyword evidence="11" id="KW-1053">Target membrane</keyword>
<evidence type="ECO:0000256" key="2">
    <source>
        <dbReference type="ARBA" id="ARBA00004613"/>
    </source>
</evidence>
<evidence type="ECO:0000313" key="14">
    <source>
        <dbReference type="Proteomes" id="UP000887116"/>
    </source>
</evidence>
<comment type="subcellular location">
    <subcellularLocation>
        <location evidence="2">Secreted</location>
    </subcellularLocation>
    <subcellularLocation>
        <location evidence="1">Target cell membrane</location>
    </subcellularLocation>
</comment>
<dbReference type="SUPFAM" id="SSF48403">
    <property type="entry name" value="Ankyrin repeat"/>
    <property type="match status" value="1"/>
</dbReference>
<keyword evidence="6" id="KW-0800">Toxin</keyword>
<gene>
    <name evidence="13" type="primary">AVEN_176974_1</name>
    <name evidence="13" type="ORF">TNCT_3391</name>
</gene>
<keyword evidence="3" id="KW-0268">Exocytosis</keyword>
<dbReference type="OrthoDB" id="6576245at2759"/>
<evidence type="ECO:0000256" key="9">
    <source>
        <dbReference type="ARBA" id="ARBA00023028"/>
    </source>
</evidence>
<evidence type="ECO:0000256" key="7">
    <source>
        <dbReference type="ARBA" id="ARBA00022699"/>
    </source>
</evidence>
<protein>
    <submittedName>
        <fullName evidence="13">ANK_REP_REGION domain-containing protein</fullName>
    </submittedName>
</protein>
<keyword evidence="7" id="KW-0528">Neurotoxin</keyword>
<keyword evidence="8" id="KW-0677">Repeat</keyword>
<dbReference type="Pfam" id="PF12796">
    <property type="entry name" value="Ank_2"/>
    <property type="match status" value="1"/>
</dbReference>
<keyword evidence="14" id="KW-1185">Reference proteome</keyword>
<dbReference type="PANTHER" id="PTHR24126:SF14">
    <property type="entry name" value="ANK_REP_REGION DOMAIN-CONTAINING PROTEIN"/>
    <property type="match status" value="1"/>
</dbReference>
<evidence type="ECO:0000256" key="4">
    <source>
        <dbReference type="ARBA" id="ARBA00022525"/>
    </source>
</evidence>
<sequence>MSFISTFYRTGTSNKNKELERAVNERNCDEIKILLSTGADINHTVNQNLDTMLHTTKSAGITRDLLGYSADVNARNLFEKTPLHSAVIDGKHPEVVKALLEHAADIDPKDCDGCTPLNYAVKTNRPNVEIIKMLIMYGADVGVKNFDSFELDDRLSPIDNAVMNDDSTCAKILIKYTLLKKSYDSFTKVIDLRAYYRNKNYFALKRYLSDCGAELLRMKRDKINDKTTLFQVVLSKVVPRESLYTDEESMKLFTERSLEIITSNNYPIYCDVISETLKSKLEVSSLIKVLRRVEIFLSKKDQNGEQKIFLNLDINPIIAKYMSKNDLFNFILAFYDPVKHSTVQLPTKSNIPRFRAELNKRLCEPSTSNFGVKYIKLA</sequence>
<evidence type="ECO:0000256" key="10">
    <source>
        <dbReference type="ARBA" id="ARBA00023043"/>
    </source>
</evidence>
<name>A0A8X6H990_TRICU</name>
<dbReference type="GO" id="GO:0044231">
    <property type="term" value="C:host cell presynaptic membrane"/>
    <property type="evidence" value="ECO:0007669"/>
    <property type="project" value="UniProtKB-KW"/>
</dbReference>
<evidence type="ECO:0000256" key="6">
    <source>
        <dbReference type="ARBA" id="ARBA00022656"/>
    </source>
</evidence>
<dbReference type="GO" id="GO:0090729">
    <property type="term" value="F:toxin activity"/>
    <property type="evidence" value="ECO:0007669"/>
    <property type="project" value="UniProtKB-KW"/>
</dbReference>
<dbReference type="GO" id="GO:0006887">
    <property type="term" value="P:exocytosis"/>
    <property type="evidence" value="ECO:0007669"/>
    <property type="project" value="UniProtKB-KW"/>
</dbReference>
<proteinExistence type="predicted"/>
<dbReference type="PROSITE" id="PS50088">
    <property type="entry name" value="ANK_REPEAT"/>
    <property type="match status" value="2"/>
</dbReference>
<feature type="repeat" description="ANK" evidence="12">
    <location>
        <begin position="78"/>
        <end position="111"/>
    </location>
</feature>
<evidence type="ECO:0000313" key="13">
    <source>
        <dbReference type="EMBL" id="GFR19168.1"/>
    </source>
</evidence>
<keyword evidence="11" id="KW-0472">Membrane</keyword>
<feature type="repeat" description="ANK" evidence="12">
    <location>
        <begin position="112"/>
        <end position="146"/>
    </location>
</feature>
<dbReference type="EMBL" id="BMAO01007882">
    <property type="protein sequence ID" value="GFR19168.1"/>
    <property type="molecule type" value="Genomic_DNA"/>
</dbReference>
<dbReference type="PANTHER" id="PTHR24126">
    <property type="entry name" value="ANKYRIN REPEAT, PH AND SEC7 DOMAIN CONTAINING PROTEIN SECG-RELATED"/>
    <property type="match status" value="1"/>
</dbReference>
<accession>A0A8X6H990</accession>
<evidence type="ECO:0000256" key="3">
    <source>
        <dbReference type="ARBA" id="ARBA00022483"/>
    </source>
</evidence>
<dbReference type="InterPro" id="IPR036770">
    <property type="entry name" value="Ankyrin_rpt-contain_sf"/>
</dbReference>